<name>A0AAD6BL85_9TELE</name>
<dbReference type="PROSITE" id="PS50835">
    <property type="entry name" value="IG_LIKE"/>
    <property type="match status" value="2"/>
</dbReference>
<dbReference type="Gene3D" id="2.60.40.10">
    <property type="entry name" value="Immunoglobulins"/>
    <property type="match status" value="5"/>
</dbReference>
<feature type="domain" description="Fibronectin type-III" evidence="12">
    <location>
        <begin position="555"/>
        <end position="651"/>
    </location>
</feature>
<keyword evidence="4 10" id="KW-1133">Transmembrane helix</keyword>
<evidence type="ECO:0000256" key="8">
    <source>
        <dbReference type="ARBA" id="ARBA00023319"/>
    </source>
</evidence>
<keyword evidence="7" id="KW-0325">Glycoprotein</keyword>
<dbReference type="SMART" id="SM00409">
    <property type="entry name" value="IG"/>
    <property type="match status" value="2"/>
</dbReference>
<dbReference type="CDD" id="cd00063">
    <property type="entry name" value="FN3"/>
    <property type="match status" value="3"/>
</dbReference>
<evidence type="ECO:0000256" key="9">
    <source>
        <dbReference type="ARBA" id="ARBA00038203"/>
    </source>
</evidence>
<evidence type="ECO:0000313" key="13">
    <source>
        <dbReference type="EMBL" id="KAJ4945791.1"/>
    </source>
</evidence>
<dbReference type="GO" id="GO:0016020">
    <property type="term" value="C:membrane"/>
    <property type="evidence" value="ECO:0007669"/>
    <property type="project" value="UniProtKB-SubCell"/>
</dbReference>
<dbReference type="PROSITE" id="PS50853">
    <property type="entry name" value="FN3"/>
    <property type="match status" value="3"/>
</dbReference>
<dbReference type="SUPFAM" id="SSF49265">
    <property type="entry name" value="Fibronectin type III"/>
    <property type="match status" value="2"/>
</dbReference>
<dbReference type="PANTHER" id="PTHR46608:SF3">
    <property type="entry name" value="T-CELL IMMUNOGLOBULIN AND MUCIN DOMAIN-CONTAINING PROTEIN 4"/>
    <property type="match status" value="1"/>
</dbReference>
<evidence type="ECO:0000313" key="14">
    <source>
        <dbReference type="Proteomes" id="UP001219934"/>
    </source>
</evidence>
<feature type="domain" description="Fibronectin type-III" evidence="12">
    <location>
        <begin position="406"/>
        <end position="507"/>
    </location>
</feature>
<dbReference type="EMBL" id="JAPTMU010000003">
    <property type="protein sequence ID" value="KAJ4945791.1"/>
    <property type="molecule type" value="Genomic_DNA"/>
</dbReference>
<feature type="transmembrane region" description="Helical" evidence="10">
    <location>
        <begin position="680"/>
        <end position="703"/>
    </location>
</feature>
<dbReference type="GO" id="GO:0001786">
    <property type="term" value="F:phosphatidylserine binding"/>
    <property type="evidence" value="ECO:0007669"/>
    <property type="project" value="TreeGrafter"/>
</dbReference>
<evidence type="ECO:0000256" key="10">
    <source>
        <dbReference type="SAM" id="Phobius"/>
    </source>
</evidence>
<feature type="domain" description="Fibronectin type-III" evidence="12">
    <location>
        <begin position="306"/>
        <end position="401"/>
    </location>
</feature>
<dbReference type="Pfam" id="PF00041">
    <property type="entry name" value="fn3"/>
    <property type="match status" value="2"/>
</dbReference>
<dbReference type="PANTHER" id="PTHR46608">
    <property type="entry name" value="T-CELL IMMUNOGLOBULIN AND MUCIN DOMAIN-CONTAINING PROTEIN 4"/>
    <property type="match status" value="1"/>
</dbReference>
<dbReference type="SUPFAM" id="SSF48726">
    <property type="entry name" value="Immunoglobulin"/>
    <property type="match status" value="2"/>
</dbReference>
<feature type="domain" description="Ig-like" evidence="11">
    <location>
        <begin position="27"/>
        <end position="108"/>
    </location>
</feature>
<reference evidence="13" key="1">
    <citation type="submission" date="2022-11" db="EMBL/GenBank/DDBJ databases">
        <title>Chromosome-level genome of Pogonophryne albipinna.</title>
        <authorList>
            <person name="Jo E."/>
        </authorList>
    </citation>
    <scope>NUCLEOTIDE SEQUENCE</scope>
    <source>
        <strain evidence="13">SGF0006</strain>
        <tissue evidence="13">Muscle</tissue>
    </source>
</reference>
<comment type="caution">
    <text evidence="13">The sequence shown here is derived from an EMBL/GenBank/DDBJ whole genome shotgun (WGS) entry which is preliminary data.</text>
</comment>
<keyword evidence="14" id="KW-1185">Reference proteome</keyword>
<dbReference type="Proteomes" id="UP001219934">
    <property type="component" value="Unassembled WGS sequence"/>
</dbReference>
<dbReference type="SMART" id="SM00060">
    <property type="entry name" value="FN3"/>
    <property type="match status" value="3"/>
</dbReference>
<dbReference type="InterPro" id="IPR013106">
    <property type="entry name" value="Ig_V-set"/>
</dbReference>
<evidence type="ECO:0000259" key="12">
    <source>
        <dbReference type="PROSITE" id="PS50853"/>
    </source>
</evidence>
<feature type="transmembrane region" description="Helical" evidence="10">
    <location>
        <begin position="165"/>
        <end position="192"/>
    </location>
</feature>
<keyword evidence="2 10" id="KW-0812">Transmembrane</keyword>
<evidence type="ECO:0000259" key="11">
    <source>
        <dbReference type="PROSITE" id="PS50835"/>
    </source>
</evidence>
<evidence type="ECO:0000256" key="1">
    <source>
        <dbReference type="ARBA" id="ARBA00004479"/>
    </source>
</evidence>
<dbReference type="InterPro" id="IPR036116">
    <property type="entry name" value="FN3_sf"/>
</dbReference>
<gene>
    <name evidence="13" type="ORF">JOQ06_023469</name>
</gene>
<dbReference type="GO" id="GO:0043277">
    <property type="term" value="P:apoptotic cell clearance"/>
    <property type="evidence" value="ECO:0007669"/>
    <property type="project" value="TreeGrafter"/>
</dbReference>
<feature type="domain" description="Ig-like" evidence="11">
    <location>
        <begin position="204"/>
        <end position="301"/>
    </location>
</feature>
<evidence type="ECO:0000256" key="2">
    <source>
        <dbReference type="ARBA" id="ARBA00022692"/>
    </source>
</evidence>
<dbReference type="InterPro" id="IPR036179">
    <property type="entry name" value="Ig-like_dom_sf"/>
</dbReference>
<dbReference type="AlphaFoldDB" id="A0AAD6BL85"/>
<comment type="similarity">
    <text evidence="9">Belongs to the immunoglobulin superfamily. TIM family.</text>
</comment>
<dbReference type="InterPro" id="IPR013783">
    <property type="entry name" value="Ig-like_fold"/>
</dbReference>
<evidence type="ECO:0000256" key="7">
    <source>
        <dbReference type="ARBA" id="ARBA00023180"/>
    </source>
</evidence>
<accession>A0AAD6BL85</accession>
<dbReference type="FunFam" id="2.60.40.10:FF:000774">
    <property type="entry name" value="Hepatitis A virus cellular receptor 1"/>
    <property type="match status" value="2"/>
</dbReference>
<dbReference type="InterPro" id="IPR003599">
    <property type="entry name" value="Ig_sub"/>
</dbReference>
<dbReference type="InterPro" id="IPR007110">
    <property type="entry name" value="Ig-like_dom"/>
</dbReference>
<evidence type="ECO:0000256" key="4">
    <source>
        <dbReference type="ARBA" id="ARBA00022989"/>
    </source>
</evidence>
<keyword evidence="8" id="KW-0393">Immunoglobulin domain</keyword>
<protein>
    <submittedName>
        <fullName evidence="13">Uncharacterized protein</fullName>
    </submittedName>
</protein>
<evidence type="ECO:0000256" key="5">
    <source>
        <dbReference type="ARBA" id="ARBA00023136"/>
    </source>
</evidence>
<evidence type="ECO:0000256" key="6">
    <source>
        <dbReference type="ARBA" id="ARBA00023157"/>
    </source>
</evidence>
<dbReference type="InterPro" id="IPR003961">
    <property type="entry name" value="FN3_dom"/>
</dbReference>
<keyword evidence="3" id="KW-0732">Signal</keyword>
<feature type="non-terminal residue" evidence="13">
    <location>
        <position position="1"/>
    </location>
</feature>
<keyword evidence="5 10" id="KW-0472">Membrane</keyword>
<sequence>PACGFECDGVCVLALSSSTAEVTGLVGHNVTLPCRYDAQTHGVLSFCWGRGMVPKSQCSRTILSSDGTVLTMKSSRFQLWGRVSGGDVSLTILDAQWSDAGVYGCRVEIPGWFNDLKLNTHLLMEEAPDEQPVTPDWRPTVGVSQGEKSPEKLKAFLEVGNIGRVAALFFFAIIIILVFAFGRSLLFCLLLGCVSTESIIATVGEDVTLICNYDAKHYGKLPACWGRGAIPNRGCDNEVIKADRTTVTSRLSERYLLKGDIGEGDVSLTIRQVEEGDSGMYGCRVEIPGWFNDHKHQLTLTVVAVRPNAPKVEIREVKPRTVTVRWSPVFDGGKPIESYLIDLYIIELSSRRTTEVYNPKLTQLTLVELRPAKAYDLRMFAINSVGRSDTSNVLTFTTKEAAPEGPPLDMQLEPLSSNTIKVTWKPPMPELRNGVLRSYSISYREYDPVGPQFKRWQHLSVPATRELESVVLSNLKPSARYGVIIQAKTDAGIGPSSNAPLCSTLDEVHKSSTVSNIKSSSTAATWITADTTSTVQSVPAATVWGGSTPGITSVPPDPPVVELKEVRDNTFSILWTPGFEGDTPITGYYLESKSANASWDYIKTVIDFSPNQTDATIIEMKPSTFNIRMFAKNSLATSGASNVLTITTGEGGHQRGDVLSTISTDTHAAASVDKSKGGHLAAIAVPVVVVLLVVGMVTTWKLLRIKQKKGNLNMWLTNGALRYRGAEPLQEL</sequence>
<keyword evidence="6" id="KW-1015">Disulfide bond</keyword>
<comment type="subcellular location">
    <subcellularLocation>
        <location evidence="1">Membrane</location>
        <topology evidence="1">Single-pass type I membrane protein</topology>
    </subcellularLocation>
</comment>
<organism evidence="13 14">
    <name type="scientific">Pogonophryne albipinna</name>
    <dbReference type="NCBI Taxonomy" id="1090488"/>
    <lineage>
        <taxon>Eukaryota</taxon>
        <taxon>Metazoa</taxon>
        <taxon>Chordata</taxon>
        <taxon>Craniata</taxon>
        <taxon>Vertebrata</taxon>
        <taxon>Euteleostomi</taxon>
        <taxon>Actinopterygii</taxon>
        <taxon>Neopterygii</taxon>
        <taxon>Teleostei</taxon>
        <taxon>Neoteleostei</taxon>
        <taxon>Acanthomorphata</taxon>
        <taxon>Eupercaria</taxon>
        <taxon>Perciformes</taxon>
        <taxon>Notothenioidei</taxon>
        <taxon>Pogonophryne</taxon>
    </lineage>
</organism>
<dbReference type="Pfam" id="PF07686">
    <property type="entry name" value="V-set"/>
    <property type="match status" value="2"/>
</dbReference>
<evidence type="ECO:0000256" key="3">
    <source>
        <dbReference type="ARBA" id="ARBA00022729"/>
    </source>
</evidence>
<dbReference type="GO" id="GO:0060097">
    <property type="term" value="P:cytoskeletal rearrangement involved in phagocytosis, engulfment"/>
    <property type="evidence" value="ECO:0007669"/>
    <property type="project" value="TreeGrafter"/>
</dbReference>
<proteinExistence type="inferred from homology"/>